<reference evidence="2" key="2">
    <citation type="submission" date="2020-09" db="EMBL/GenBank/DDBJ databases">
        <authorList>
            <person name="Sun Q."/>
            <person name="Zhou Y."/>
        </authorList>
    </citation>
    <scope>NUCLEOTIDE SEQUENCE</scope>
    <source>
        <strain evidence="2">CGMCC 1.15178</strain>
    </source>
</reference>
<accession>A0A916YKB9</accession>
<dbReference type="PANTHER" id="PTHR38342">
    <property type="entry name" value="SLR5037 PROTEIN"/>
    <property type="match status" value="1"/>
</dbReference>
<dbReference type="InterPro" id="IPR005180">
    <property type="entry name" value="DUF302"/>
</dbReference>
<sequence length="128" mass="14325">MFNFTVETAATPEQAIADLTESLKVEGFGVLWELDMRGKLAEKGVEFDRDYYIIEVCNPAEAKRVLTENPLVGYFLPCKMAIYEENGKTKMGMPKPTVLMGNIESKALMEIASNIEKRLIACIENAVK</sequence>
<dbReference type="PIRSF" id="PIRSF021774">
    <property type="entry name" value="UCP021774"/>
    <property type="match status" value="1"/>
</dbReference>
<dbReference type="SUPFAM" id="SSF103247">
    <property type="entry name" value="TT1751-like"/>
    <property type="match status" value="1"/>
</dbReference>
<proteinExistence type="predicted"/>
<comment type="caution">
    <text evidence="2">The sequence shown here is derived from an EMBL/GenBank/DDBJ whole genome shotgun (WGS) entry which is preliminary data.</text>
</comment>
<dbReference type="RefSeq" id="WP_188988347.1">
    <property type="nucleotide sequence ID" value="NZ_BMHP01000001.1"/>
</dbReference>
<dbReference type="AlphaFoldDB" id="A0A916YKB9"/>
<feature type="domain" description="DUF302" evidence="1">
    <location>
        <begin position="34"/>
        <end position="96"/>
    </location>
</feature>
<dbReference type="Gene3D" id="3.30.310.70">
    <property type="entry name" value="TT1751-like domain"/>
    <property type="match status" value="1"/>
</dbReference>
<dbReference type="InterPro" id="IPR035923">
    <property type="entry name" value="TT1751-like_sf"/>
</dbReference>
<protein>
    <recommendedName>
        <fullName evidence="1">DUF302 domain-containing protein</fullName>
    </recommendedName>
</protein>
<organism evidence="2 3">
    <name type="scientific">Paenibacillus nasutitermitis</name>
    <dbReference type="NCBI Taxonomy" id="1652958"/>
    <lineage>
        <taxon>Bacteria</taxon>
        <taxon>Bacillati</taxon>
        <taxon>Bacillota</taxon>
        <taxon>Bacilli</taxon>
        <taxon>Bacillales</taxon>
        <taxon>Paenibacillaceae</taxon>
        <taxon>Paenibacillus</taxon>
    </lineage>
</organism>
<evidence type="ECO:0000313" key="2">
    <source>
        <dbReference type="EMBL" id="GGD48423.1"/>
    </source>
</evidence>
<dbReference type="Proteomes" id="UP000612456">
    <property type="component" value="Unassembled WGS sequence"/>
</dbReference>
<evidence type="ECO:0000313" key="3">
    <source>
        <dbReference type="Proteomes" id="UP000612456"/>
    </source>
</evidence>
<name>A0A916YKB9_9BACL</name>
<dbReference type="EMBL" id="BMHP01000001">
    <property type="protein sequence ID" value="GGD48423.1"/>
    <property type="molecule type" value="Genomic_DNA"/>
</dbReference>
<reference evidence="2" key="1">
    <citation type="journal article" date="2014" name="Int. J. Syst. Evol. Microbiol.">
        <title>Complete genome sequence of Corynebacterium casei LMG S-19264T (=DSM 44701T), isolated from a smear-ripened cheese.</title>
        <authorList>
            <consortium name="US DOE Joint Genome Institute (JGI-PGF)"/>
            <person name="Walter F."/>
            <person name="Albersmeier A."/>
            <person name="Kalinowski J."/>
            <person name="Ruckert C."/>
        </authorList>
    </citation>
    <scope>NUCLEOTIDE SEQUENCE</scope>
    <source>
        <strain evidence="2">CGMCC 1.15178</strain>
    </source>
</reference>
<dbReference type="CDD" id="cd14797">
    <property type="entry name" value="DUF302"/>
    <property type="match status" value="1"/>
</dbReference>
<gene>
    <name evidence="2" type="ORF">GCM10010911_02410</name>
</gene>
<dbReference type="PANTHER" id="PTHR38342:SF1">
    <property type="entry name" value="SLR5037 PROTEIN"/>
    <property type="match status" value="1"/>
</dbReference>
<dbReference type="Pfam" id="PF03625">
    <property type="entry name" value="DUF302"/>
    <property type="match status" value="1"/>
</dbReference>
<evidence type="ECO:0000259" key="1">
    <source>
        <dbReference type="Pfam" id="PF03625"/>
    </source>
</evidence>
<keyword evidence="3" id="KW-1185">Reference proteome</keyword>
<dbReference type="InterPro" id="IPR016796">
    <property type="entry name" value="UCP021774"/>
</dbReference>